<organism evidence="1 2">
    <name type="scientific">Salana multivorans</name>
    <dbReference type="NCBI Taxonomy" id="120377"/>
    <lineage>
        <taxon>Bacteria</taxon>
        <taxon>Bacillati</taxon>
        <taxon>Actinomycetota</taxon>
        <taxon>Actinomycetes</taxon>
        <taxon>Micrococcales</taxon>
        <taxon>Beutenbergiaceae</taxon>
        <taxon>Salana</taxon>
    </lineage>
</organism>
<dbReference type="EMBL" id="RKHQ01000002">
    <property type="protein sequence ID" value="ROR93070.1"/>
    <property type="molecule type" value="Genomic_DNA"/>
</dbReference>
<evidence type="ECO:0000313" key="1">
    <source>
        <dbReference type="EMBL" id="ROR93070.1"/>
    </source>
</evidence>
<reference evidence="1 2" key="1">
    <citation type="submission" date="2018-11" db="EMBL/GenBank/DDBJ databases">
        <title>Sequencing the genomes of 1000 actinobacteria strains.</title>
        <authorList>
            <person name="Klenk H.-P."/>
        </authorList>
    </citation>
    <scope>NUCLEOTIDE SEQUENCE [LARGE SCALE GENOMIC DNA]</scope>
    <source>
        <strain evidence="1 2">DSM 13521</strain>
    </source>
</reference>
<sequence>MEVIDLHRHLDSIVEMERDYEDMRADLAGVTA</sequence>
<name>A0A3N2CZW8_9MICO</name>
<dbReference type="Proteomes" id="UP000275356">
    <property type="component" value="Unassembled WGS sequence"/>
</dbReference>
<dbReference type="AlphaFoldDB" id="A0A3N2CZW8"/>
<keyword evidence="2" id="KW-1185">Reference proteome</keyword>
<comment type="caution">
    <text evidence="1">The sequence shown here is derived from an EMBL/GenBank/DDBJ whole genome shotgun (WGS) entry which is preliminary data.</text>
</comment>
<proteinExistence type="predicted"/>
<evidence type="ECO:0000313" key="2">
    <source>
        <dbReference type="Proteomes" id="UP000275356"/>
    </source>
</evidence>
<protein>
    <submittedName>
        <fullName evidence="1">Uncharacterized protein</fullName>
    </submittedName>
</protein>
<gene>
    <name evidence="1" type="ORF">EDD28_2474</name>
</gene>
<accession>A0A3N2CZW8</accession>